<dbReference type="RefSeq" id="WP_203711583.1">
    <property type="nucleotide sequence ID" value="NZ_BONE01000009.1"/>
</dbReference>
<organism evidence="5 6">
    <name type="scientific">Asanoa siamensis</name>
    <dbReference type="NCBI Taxonomy" id="926357"/>
    <lineage>
        <taxon>Bacteria</taxon>
        <taxon>Bacillati</taxon>
        <taxon>Actinomycetota</taxon>
        <taxon>Actinomycetes</taxon>
        <taxon>Micromonosporales</taxon>
        <taxon>Micromonosporaceae</taxon>
        <taxon>Asanoa</taxon>
    </lineage>
</organism>
<dbReference type="PRINTS" id="PR00032">
    <property type="entry name" value="HTHARAC"/>
</dbReference>
<dbReference type="InterPro" id="IPR020449">
    <property type="entry name" value="Tscrpt_reg_AraC-type_HTH"/>
</dbReference>
<reference evidence="5 6" key="1">
    <citation type="submission" date="2021-01" db="EMBL/GenBank/DDBJ databases">
        <title>Whole genome shotgun sequence of Asanoa siamensis NBRC 107932.</title>
        <authorList>
            <person name="Komaki H."/>
            <person name="Tamura T."/>
        </authorList>
    </citation>
    <scope>NUCLEOTIDE SEQUENCE [LARGE SCALE GENOMIC DNA]</scope>
    <source>
        <strain evidence="5 6">NBRC 107932</strain>
    </source>
</reference>
<proteinExistence type="predicted"/>
<evidence type="ECO:0000256" key="2">
    <source>
        <dbReference type="ARBA" id="ARBA00023125"/>
    </source>
</evidence>
<evidence type="ECO:0000313" key="5">
    <source>
        <dbReference type="EMBL" id="GIF72129.1"/>
    </source>
</evidence>
<keyword evidence="2" id="KW-0238">DNA-binding</keyword>
<dbReference type="InterPro" id="IPR050204">
    <property type="entry name" value="AraC_XylS_family_regulators"/>
</dbReference>
<dbReference type="InterPro" id="IPR018060">
    <property type="entry name" value="HTH_AraC"/>
</dbReference>
<keyword evidence="3" id="KW-0804">Transcription</keyword>
<dbReference type="PANTHER" id="PTHR46796:SF2">
    <property type="entry name" value="TRANSCRIPTIONAL REGULATORY PROTEIN"/>
    <property type="match status" value="1"/>
</dbReference>
<keyword evidence="6" id="KW-1185">Reference proteome</keyword>
<dbReference type="SUPFAM" id="SSF46689">
    <property type="entry name" value="Homeodomain-like"/>
    <property type="match status" value="2"/>
</dbReference>
<dbReference type="SMART" id="SM00342">
    <property type="entry name" value="HTH_ARAC"/>
    <property type="match status" value="1"/>
</dbReference>
<dbReference type="InterPro" id="IPR009057">
    <property type="entry name" value="Homeodomain-like_sf"/>
</dbReference>
<comment type="caution">
    <text evidence="5">The sequence shown here is derived from an EMBL/GenBank/DDBJ whole genome shotgun (WGS) entry which is preliminary data.</text>
</comment>
<accession>A0ABQ4CLG7</accession>
<evidence type="ECO:0000256" key="3">
    <source>
        <dbReference type="ARBA" id="ARBA00023163"/>
    </source>
</evidence>
<dbReference type="PANTHER" id="PTHR46796">
    <property type="entry name" value="HTH-TYPE TRANSCRIPTIONAL ACTIVATOR RHAS-RELATED"/>
    <property type="match status" value="1"/>
</dbReference>
<dbReference type="EMBL" id="BONE01000009">
    <property type="protein sequence ID" value="GIF72129.1"/>
    <property type="molecule type" value="Genomic_DNA"/>
</dbReference>
<evidence type="ECO:0000256" key="1">
    <source>
        <dbReference type="ARBA" id="ARBA00023015"/>
    </source>
</evidence>
<keyword evidence="1" id="KW-0805">Transcription regulation</keyword>
<dbReference type="Pfam" id="PF12833">
    <property type="entry name" value="HTH_18"/>
    <property type="match status" value="1"/>
</dbReference>
<sequence length="278" mass="29782">MGDPVEEAAKRAIEAMRENLSEQITVDDMARAAMFSKFHFTRIFQRATGVSPGRFLSALRLQRAKYLLVSTSLNVAHISLRVGYNSVGTFSSRFSKSVGMSPTAYRKLAGYAPHIQVAPNPTGPASTACVHGQVQPADPDDGSLVFIGLFPDRVPEGRPVRCSILSGPGLFHFTSVPPGTWYLLAQSVDGDPEEIAPNPHHQSISVATHGPLTISHDTVLKVDVQLQPATALDPPVLLALLDARKIALSVLAAQEKARAVTVLPTRLLPRPAATRSAA</sequence>
<evidence type="ECO:0000259" key="4">
    <source>
        <dbReference type="PROSITE" id="PS01124"/>
    </source>
</evidence>
<dbReference type="Proteomes" id="UP000604117">
    <property type="component" value="Unassembled WGS sequence"/>
</dbReference>
<protein>
    <submittedName>
        <fullName evidence="5">AraC family transcriptional regulator</fullName>
    </submittedName>
</protein>
<evidence type="ECO:0000313" key="6">
    <source>
        <dbReference type="Proteomes" id="UP000604117"/>
    </source>
</evidence>
<name>A0ABQ4CLG7_9ACTN</name>
<feature type="domain" description="HTH araC/xylS-type" evidence="4">
    <location>
        <begin position="10"/>
        <end position="108"/>
    </location>
</feature>
<gene>
    <name evidence="5" type="ORF">Asi02nite_16470</name>
</gene>
<dbReference type="PROSITE" id="PS01124">
    <property type="entry name" value="HTH_ARAC_FAMILY_2"/>
    <property type="match status" value="1"/>
</dbReference>
<dbReference type="Gene3D" id="1.10.10.60">
    <property type="entry name" value="Homeodomain-like"/>
    <property type="match status" value="2"/>
</dbReference>